<name>B9TGQ6_RICCO</name>
<evidence type="ECO:0000313" key="1">
    <source>
        <dbReference type="EMBL" id="EEF24958.1"/>
    </source>
</evidence>
<dbReference type="AlphaFoldDB" id="B9TGQ6"/>
<organism evidence="1 2">
    <name type="scientific">Ricinus communis</name>
    <name type="common">Castor bean</name>
    <dbReference type="NCBI Taxonomy" id="3988"/>
    <lineage>
        <taxon>Eukaryota</taxon>
        <taxon>Viridiplantae</taxon>
        <taxon>Streptophyta</taxon>
        <taxon>Embryophyta</taxon>
        <taxon>Tracheophyta</taxon>
        <taxon>Spermatophyta</taxon>
        <taxon>Magnoliopsida</taxon>
        <taxon>eudicotyledons</taxon>
        <taxon>Gunneridae</taxon>
        <taxon>Pentapetalae</taxon>
        <taxon>rosids</taxon>
        <taxon>fabids</taxon>
        <taxon>Malpighiales</taxon>
        <taxon>Euphorbiaceae</taxon>
        <taxon>Acalyphoideae</taxon>
        <taxon>Acalypheae</taxon>
        <taxon>Ricinus</taxon>
    </lineage>
</organism>
<proteinExistence type="predicted"/>
<dbReference type="InParanoid" id="B9TGQ6"/>
<dbReference type="Proteomes" id="UP000008311">
    <property type="component" value="Unassembled WGS sequence"/>
</dbReference>
<keyword evidence="2" id="KW-1185">Reference proteome</keyword>
<dbReference type="EMBL" id="EQ980855">
    <property type="protein sequence ID" value="EEF24958.1"/>
    <property type="molecule type" value="Genomic_DNA"/>
</dbReference>
<reference evidence="2" key="1">
    <citation type="journal article" date="2010" name="Nat. Biotechnol.">
        <title>Draft genome sequence of the oilseed species Ricinus communis.</title>
        <authorList>
            <person name="Chan A.P."/>
            <person name="Crabtree J."/>
            <person name="Zhao Q."/>
            <person name="Lorenzi H."/>
            <person name="Orvis J."/>
            <person name="Puiu D."/>
            <person name="Melake-Berhan A."/>
            <person name="Jones K.M."/>
            <person name="Redman J."/>
            <person name="Chen G."/>
            <person name="Cahoon E.B."/>
            <person name="Gedil M."/>
            <person name="Stanke M."/>
            <person name="Haas B.J."/>
            <person name="Wortman J.R."/>
            <person name="Fraser-Liggett C.M."/>
            <person name="Ravel J."/>
            <person name="Rabinowicz P.D."/>
        </authorList>
    </citation>
    <scope>NUCLEOTIDE SEQUENCE [LARGE SCALE GENOMIC DNA]</scope>
    <source>
        <strain evidence="2">cv. Hale</strain>
    </source>
</reference>
<accession>B9TGQ6</accession>
<evidence type="ECO:0000313" key="2">
    <source>
        <dbReference type="Proteomes" id="UP000008311"/>
    </source>
</evidence>
<protein>
    <submittedName>
        <fullName evidence="1">Uncharacterized protein</fullName>
    </submittedName>
</protein>
<sequence length="197" mass="21472">MAASVLLIQCVVPAGLEARYMLQLLPALVLFAAAGLRRMPAFAWSVASVAILLTVFHLPSTLRNRGYDAIATDLAGQPATAVLLISDARGEGSMVAAIALRERRPRTLVLRGSKLLVSEDWLGRNSQPRFASIDALRAMLDAIPVNAILIDRAIEPQQARSYHRQLAALIEADPQHWQRHASYNITRYGEQAGQAAL</sequence>
<gene>
    <name evidence="1" type="ORF">RCOM_1942390</name>
</gene>
<feature type="non-terminal residue" evidence="1">
    <location>
        <position position="197"/>
    </location>
</feature>